<proteinExistence type="predicted"/>
<organism evidence="3 4">
    <name type="scientific">Thiothrix lacustris</name>
    <dbReference type="NCBI Taxonomy" id="525917"/>
    <lineage>
        <taxon>Bacteria</taxon>
        <taxon>Pseudomonadati</taxon>
        <taxon>Pseudomonadota</taxon>
        <taxon>Gammaproteobacteria</taxon>
        <taxon>Thiotrichales</taxon>
        <taxon>Thiotrichaceae</taxon>
        <taxon>Thiothrix</taxon>
    </lineage>
</organism>
<evidence type="ECO:0000313" key="3">
    <source>
        <dbReference type="EMBL" id="OQX06986.1"/>
    </source>
</evidence>
<evidence type="ECO:0000313" key="4">
    <source>
        <dbReference type="Proteomes" id="UP000192491"/>
    </source>
</evidence>
<comment type="caution">
    <text evidence="3">The sequence shown here is derived from an EMBL/GenBank/DDBJ whole genome shotgun (WGS) entry which is preliminary data.</text>
</comment>
<dbReference type="EMBL" id="MTEJ01000224">
    <property type="protein sequence ID" value="OQX06986.1"/>
    <property type="molecule type" value="Genomic_DNA"/>
</dbReference>
<dbReference type="Proteomes" id="UP000192491">
    <property type="component" value="Unassembled WGS sequence"/>
</dbReference>
<dbReference type="SUPFAM" id="SSF53756">
    <property type="entry name" value="UDP-Glycosyltransferase/glycogen phosphorylase"/>
    <property type="match status" value="1"/>
</dbReference>
<dbReference type="Pfam" id="PF13477">
    <property type="entry name" value="Glyco_trans_4_2"/>
    <property type="match status" value="1"/>
</dbReference>
<name>A0A1Y1QJL6_9GAMM</name>
<dbReference type="InterPro" id="IPR028098">
    <property type="entry name" value="Glyco_trans_4-like_N"/>
</dbReference>
<dbReference type="Pfam" id="PF00534">
    <property type="entry name" value="Glycos_transf_1"/>
    <property type="match status" value="1"/>
</dbReference>
<sequence length="375" mass="41438">MKKLLFLVNVDWFFLSHRLPIALAALEQGYEVHIATGITDHHAELSSYGFTVHPLPISRGKSSLTTEIAAFTAIVQVFKKLKPDVVHTITIKPVLYGGIAAHFTGIQRIVAAISGLGYVFTNTGIQANIRRWFISTIYRFALSHQKLRVIFQNPDDQTILLNATRLSREQTQIISGSGIDLIQYNDQPLSKTIPTIVMASRLLSDKGVNEFIEAADILHKKGLDAQFQLAGNIDPDNPASITQATVENWRVKSKVDILGHRSDIAYLFSQAHIVVLPSYREGFPKVLIEAAACGRAVVTTDVPGCRDAIIPNVTGLLVPPRHAQALADAIEQLLLDPERCAQMGKAGRKLAEERYSIEQVVQTHLAIYQELLNQP</sequence>
<gene>
    <name evidence="3" type="ORF">BWK73_29335</name>
</gene>
<evidence type="ECO:0000259" key="1">
    <source>
        <dbReference type="Pfam" id="PF00534"/>
    </source>
</evidence>
<keyword evidence="3" id="KW-0808">Transferase</keyword>
<dbReference type="CDD" id="cd03808">
    <property type="entry name" value="GT4_CapM-like"/>
    <property type="match status" value="1"/>
</dbReference>
<dbReference type="GO" id="GO:1901135">
    <property type="term" value="P:carbohydrate derivative metabolic process"/>
    <property type="evidence" value="ECO:0007669"/>
    <property type="project" value="UniProtKB-ARBA"/>
</dbReference>
<dbReference type="Gene3D" id="3.40.50.2000">
    <property type="entry name" value="Glycogen Phosphorylase B"/>
    <property type="match status" value="2"/>
</dbReference>
<feature type="domain" description="Glycosyltransferase subfamily 4-like N-terminal" evidence="2">
    <location>
        <begin position="3"/>
        <end position="152"/>
    </location>
</feature>
<feature type="domain" description="Glycosyl transferase family 1" evidence="1">
    <location>
        <begin position="189"/>
        <end position="349"/>
    </location>
</feature>
<dbReference type="PANTHER" id="PTHR12526">
    <property type="entry name" value="GLYCOSYLTRANSFERASE"/>
    <property type="match status" value="1"/>
</dbReference>
<dbReference type="InterPro" id="IPR001296">
    <property type="entry name" value="Glyco_trans_1"/>
</dbReference>
<accession>A0A1Y1QJL6</accession>
<reference evidence="3 4" key="1">
    <citation type="submission" date="2017-01" db="EMBL/GenBank/DDBJ databases">
        <title>Novel large sulfur bacteria in the metagenomes of groundwater-fed chemosynthetic microbial mats in the Lake Huron basin.</title>
        <authorList>
            <person name="Sharrar A.M."/>
            <person name="Flood B.E."/>
            <person name="Bailey J.V."/>
            <person name="Jones D.S."/>
            <person name="Biddanda B."/>
            <person name="Ruberg S.A."/>
            <person name="Marcus D.N."/>
            <person name="Dick G.J."/>
        </authorList>
    </citation>
    <scope>NUCLEOTIDE SEQUENCE [LARGE SCALE GENOMIC DNA]</scope>
    <source>
        <strain evidence="3">A8</strain>
    </source>
</reference>
<dbReference type="PANTHER" id="PTHR12526:SF638">
    <property type="entry name" value="SPORE COAT PROTEIN SA"/>
    <property type="match status" value="1"/>
</dbReference>
<evidence type="ECO:0000259" key="2">
    <source>
        <dbReference type="Pfam" id="PF13477"/>
    </source>
</evidence>
<protein>
    <submittedName>
        <fullName evidence="3">Glycosyltransferase family 1 protein</fullName>
    </submittedName>
</protein>
<dbReference type="GO" id="GO:0016757">
    <property type="term" value="F:glycosyltransferase activity"/>
    <property type="evidence" value="ECO:0007669"/>
    <property type="project" value="InterPro"/>
</dbReference>
<dbReference type="AlphaFoldDB" id="A0A1Y1QJL6"/>